<evidence type="ECO:0000313" key="3">
    <source>
        <dbReference type="EMBL" id="SHF07333.1"/>
    </source>
</evidence>
<dbReference type="GO" id="GO:0046872">
    <property type="term" value="F:metal ion binding"/>
    <property type="evidence" value="ECO:0007669"/>
    <property type="project" value="UniProtKB-KW"/>
</dbReference>
<proteinExistence type="predicted"/>
<dbReference type="Gene3D" id="3.40.50.1400">
    <property type="match status" value="1"/>
</dbReference>
<reference evidence="3 4" key="1">
    <citation type="submission" date="2016-11" db="EMBL/GenBank/DDBJ databases">
        <authorList>
            <person name="Jaros S."/>
            <person name="Januszkiewicz K."/>
            <person name="Wedrychowicz H."/>
        </authorList>
    </citation>
    <scope>NUCLEOTIDE SEQUENCE [LARGE SCALE GENOMIC DNA]</scope>
    <source>
        <strain evidence="3 4">DSM 17918</strain>
    </source>
</reference>
<evidence type="ECO:0000256" key="1">
    <source>
        <dbReference type="ARBA" id="ARBA00022723"/>
    </source>
</evidence>
<organism evidence="3 4">
    <name type="scientific">Caldanaerobius fijiensis DSM 17918</name>
    <dbReference type="NCBI Taxonomy" id="1121256"/>
    <lineage>
        <taxon>Bacteria</taxon>
        <taxon>Bacillati</taxon>
        <taxon>Bacillota</taxon>
        <taxon>Clostridia</taxon>
        <taxon>Thermoanaerobacterales</taxon>
        <taxon>Thermoanaerobacteraceae</taxon>
        <taxon>Caldanaerobius</taxon>
    </lineage>
</organism>
<dbReference type="InterPro" id="IPR050963">
    <property type="entry name" value="Sirohydro_Cobaltochel/CbiX"/>
</dbReference>
<protein>
    <submittedName>
        <fullName evidence="3">Sirohydrochlorin cobaltochelatase</fullName>
    </submittedName>
</protein>
<dbReference type="CDD" id="cd03416">
    <property type="entry name" value="CbiX_SirB_N"/>
    <property type="match status" value="1"/>
</dbReference>
<name>A0A1M4YNV4_9THEO</name>
<dbReference type="OrthoDB" id="9797895at2"/>
<dbReference type="RefSeq" id="WP_073342867.1">
    <property type="nucleotide sequence ID" value="NZ_FQVH01000011.1"/>
</dbReference>
<dbReference type="GO" id="GO:0016829">
    <property type="term" value="F:lyase activity"/>
    <property type="evidence" value="ECO:0007669"/>
    <property type="project" value="UniProtKB-KW"/>
</dbReference>
<keyword evidence="1" id="KW-0479">Metal-binding</keyword>
<dbReference type="PANTHER" id="PTHR33542">
    <property type="entry name" value="SIROHYDROCHLORIN FERROCHELATASE, CHLOROPLASTIC"/>
    <property type="match status" value="1"/>
</dbReference>
<sequence>MHDEEALLILAHGSRAAGTEEVIYRIADRIKNMSSFRSVVVAFLQFNHPDIHEAIKKIVDDGIKRIITVPFFLFEGNHVQEDIPREFEKAMKQYHVDIRMTKPIGYDDRLVEILMDRISEAIK</sequence>
<evidence type="ECO:0000313" key="4">
    <source>
        <dbReference type="Proteomes" id="UP000184088"/>
    </source>
</evidence>
<dbReference type="EMBL" id="FQVH01000011">
    <property type="protein sequence ID" value="SHF07333.1"/>
    <property type="molecule type" value="Genomic_DNA"/>
</dbReference>
<evidence type="ECO:0000256" key="2">
    <source>
        <dbReference type="ARBA" id="ARBA00023239"/>
    </source>
</evidence>
<dbReference type="SUPFAM" id="SSF53800">
    <property type="entry name" value="Chelatase"/>
    <property type="match status" value="1"/>
</dbReference>
<dbReference type="Pfam" id="PF01903">
    <property type="entry name" value="CbiX"/>
    <property type="match status" value="1"/>
</dbReference>
<keyword evidence="2" id="KW-0456">Lyase</keyword>
<dbReference type="PANTHER" id="PTHR33542:SF3">
    <property type="entry name" value="SIROHYDROCHLORIN FERROCHELATASE, CHLOROPLASTIC"/>
    <property type="match status" value="1"/>
</dbReference>
<dbReference type="AlphaFoldDB" id="A0A1M4YNV4"/>
<keyword evidence="4" id="KW-1185">Reference proteome</keyword>
<accession>A0A1M4YNV4</accession>
<gene>
    <name evidence="3" type="ORF">SAMN02746089_01249</name>
</gene>
<dbReference type="InterPro" id="IPR002762">
    <property type="entry name" value="CbiX-like"/>
</dbReference>
<dbReference type="STRING" id="1121256.SAMN02746089_01249"/>
<dbReference type="Proteomes" id="UP000184088">
    <property type="component" value="Unassembled WGS sequence"/>
</dbReference>